<dbReference type="AlphaFoldDB" id="A0AAV6VSK7"/>
<sequence length="192" mass="21676">MGSDERVDFFAMPLMILTKSHLAGASSPQTSGRRQLLLHGNSLLTSWGSGGFVIEGSRLVSWKNRNKPMTKMYFIPGRTVKPNEKYVRVPSPFSCLQSLPSVTSWQTHALVWYILVISITCCRGHTINEHRFERRHCREPLFRVPPESGGTRGGTSNQFEHAQMVLKELFAVKPTSRVGIMRFGAWLEDNGQ</sequence>
<accession>A0AAV6VSK7</accession>
<dbReference type="Proteomes" id="UP000827092">
    <property type="component" value="Unassembled WGS sequence"/>
</dbReference>
<gene>
    <name evidence="1" type="ORF">JTE90_022206</name>
</gene>
<proteinExistence type="predicted"/>
<comment type="caution">
    <text evidence="1">The sequence shown here is derived from an EMBL/GenBank/DDBJ whole genome shotgun (WGS) entry which is preliminary data.</text>
</comment>
<evidence type="ECO:0000313" key="1">
    <source>
        <dbReference type="EMBL" id="KAG8198476.1"/>
    </source>
</evidence>
<reference evidence="1 2" key="1">
    <citation type="journal article" date="2022" name="Nat. Ecol. Evol.">
        <title>A masculinizing supergene underlies an exaggerated male reproductive morph in a spider.</title>
        <authorList>
            <person name="Hendrickx F."/>
            <person name="De Corte Z."/>
            <person name="Sonet G."/>
            <person name="Van Belleghem S.M."/>
            <person name="Kostlbacher S."/>
            <person name="Vangestel C."/>
        </authorList>
    </citation>
    <scope>NUCLEOTIDE SEQUENCE [LARGE SCALE GENOMIC DNA]</scope>
    <source>
        <strain evidence="1">W744_W776</strain>
    </source>
</reference>
<protein>
    <submittedName>
        <fullName evidence="1">Uncharacterized protein</fullName>
    </submittedName>
</protein>
<dbReference type="EMBL" id="JAFNEN010000040">
    <property type="protein sequence ID" value="KAG8198476.1"/>
    <property type="molecule type" value="Genomic_DNA"/>
</dbReference>
<keyword evidence="2" id="KW-1185">Reference proteome</keyword>
<organism evidence="1 2">
    <name type="scientific">Oedothorax gibbosus</name>
    <dbReference type="NCBI Taxonomy" id="931172"/>
    <lineage>
        <taxon>Eukaryota</taxon>
        <taxon>Metazoa</taxon>
        <taxon>Ecdysozoa</taxon>
        <taxon>Arthropoda</taxon>
        <taxon>Chelicerata</taxon>
        <taxon>Arachnida</taxon>
        <taxon>Araneae</taxon>
        <taxon>Araneomorphae</taxon>
        <taxon>Entelegynae</taxon>
        <taxon>Araneoidea</taxon>
        <taxon>Linyphiidae</taxon>
        <taxon>Erigoninae</taxon>
        <taxon>Oedothorax</taxon>
    </lineage>
</organism>
<name>A0AAV6VSK7_9ARAC</name>
<evidence type="ECO:0000313" key="2">
    <source>
        <dbReference type="Proteomes" id="UP000827092"/>
    </source>
</evidence>